<dbReference type="InterPro" id="IPR011008">
    <property type="entry name" value="Dimeric_a/b-barrel"/>
</dbReference>
<dbReference type="Proteomes" id="UP001570417">
    <property type="component" value="Unassembled WGS sequence"/>
</dbReference>
<keyword evidence="2" id="KW-1185">Reference proteome</keyword>
<dbReference type="SUPFAM" id="SSF54909">
    <property type="entry name" value="Dimeric alpha+beta barrel"/>
    <property type="match status" value="1"/>
</dbReference>
<reference evidence="1 2" key="1">
    <citation type="journal article" date="2024" name="ISME J.">
        <title>Tailless and filamentous prophages are predominant in marine Vibrio.</title>
        <authorList>
            <person name="Steensen K."/>
            <person name="Seneca J."/>
            <person name="Bartlau N."/>
            <person name="Yu X.A."/>
            <person name="Hussain F.A."/>
            <person name="Polz M.F."/>
        </authorList>
    </citation>
    <scope>NUCLEOTIDE SEQUENCE [LARGE SCALE GENOMIC DNA]</scope>
    <source>
        <strain evidence="1 2">10N.222.51.A1</strain>
    </source>
</reference>
<dbReference type="EMBL" id="JBFRUW010000049">
    <property type="protein sequence ID" value="MFA0569317.1"/>
    <property type="molecule type" value="Genomic_DNA"/>
</dbReference>
<sequence length="105" mass="12005">MSTITIFAPITLAQGFTETDLLNASANFQKDFVANHTGILRRELVRKGDGTYLDIVKFRSREDMEDVIEKEQSCEAAAKFFSIMDLSDYNPEEEMETYASLMTYE</sequence>
<proteinExistence type="predicted"/>
<evidence type="ECO:0008006" key="3">
    <source>
        <dbReference type="Google" id="ProtNLM"/>
    </source>
</evidence>
<organism evidence="1 2">
    <name type="scientific">Vibrio gallaecicus</name>
    <dbReference type="NCBI Taxonomy" id="552386"/>
    <lineage>
        <taxon>Bacteria</taxon>
        <taxon>Pseudomonadati</taxon>
        <taxon>Pseudomonadota</taxon>
        <taxon>Gammaproteobacteria</taxon>
        <taxon>Vibrionales</taxon>
        <taxon>Vibrionaceae</taxon>
        <taxon>Vibrio</taxon>
    </lineage>
</organism>
<evidence type="ECO:0000313" key="1">
    <source>
        <dbReference type="EMBL" id="MFA0569317.1"/>
    </source>
</evidence>
<dbReference type="RefSeq" id="WP_372266438.1">
    <property type="nucleotide sequence ID" value="NZ_JBFRUW010000049.1"/>
</dbReference>
<name>A0ABV4NDH6_9VIBR</name>
<evidence type="ECO:0000313" key="2">
    <source>
        <dbReference type="Proteomes" id="UP001570417"/>
    </source>
</evidence>
<comment type="caution">
    <text evidence="1">The sequence shown here is derived from an EMBL/GenBank/DDBJ whole genome shotgun (WGS) entry which is preliminary data.</text>
</comment>
<accession>A0ABV4NDH6</accession>
<gene>
    <name evidence="1" type="ORF">AB4566_13670</name>
</gene>
<protein>
    <recommendedName>
        <fullName evidence="3">ABM domain-containing protein</fullName>
    </recommendedName>
</protein>